<organism evidence="5">
    <name type="scientific">freshwater metagenome</name>
    <dbReference type="NCBI Taxonomy" id="449393"/>
    <lineage>
        <taxon>unclassified sequences</taxon>
        <taxon>metagenomes</taxon>
        <taxon>ecological metagenomes</taxon>
    </lineage>
</organism>
<dbReference type="GO" id="GO:0005886">
    <property type="term" value="C:plasma membrane"/>
    <property type="evidence" value="ECO:0007669"/>
    <property type="project" value="TreeGrafter"/>
</dbReference>
<dbReference type="SUPFAM" id="SSF69593">
    <property type="entry name" value="Glycerol-3-phosphate (1)-acyltransferase"/>
    <property type="match status" value="1"/>
</dbReference>
<dbReference type="AlphaFoldDB" id="A0A6J7JM37"/>
<dbReference type="EMBL" id="CAFBNF010000106">
    <property type="protein sequence ID" value="CAB4944610.1"/>
    <property type="molecule type" value="Genomic_DNA"/>
</dbReference>
<name>A0A6J7JM37_9ZZZZ</name>
<dbReference type="SMART" id="SM00563">
    <property type="entry name" value="PlsC"/>
    <property type="match status" value="1"/>
</dbReference>
<evidence type="ECO:0000256" key="3">
    <source>
        <dbReference type="SAM" id="MobiDB-lite"/>
    </source>
</evidence>
<evidence type="ECO:0000313" key="5">
    <source>
        <dbReference type="EMBL" id="CAB4944610.1"/>
    </source>
</evidence>
<dbReference type="CDD" id="cd07989">
    <property type="entry name" value="LPLAT_AGPAT-like"/>
    <property type="match status" value="1"/>
</dbReference>
<evidence type="ECO:0000256" key="2">
    <source>
        <dbReference type="ARBA" id="ARBA00023315"/>
    </source>
</evidence>
<proteinExistence type="predicted"/>
<evidence type="ECO:0000256" key="1">
    <source>
        <dbReference type="ARBA" id="ARBA00022679"/>
    </source>
</evidence>
<protein>
    <submittedName>
        <fullName evidence="5">Unannotated protein</fullName>
    </submittedName>
</protein>
<dbReference type="PANTHER" id="PTHR10434:SF55">
    <property type="entry name" value="POSSIBLE ACYLTRANSFERASE"/>
    <property type="match status" value="1"/>
</dbReference>
<dbReference type="GO" id="GO:0003841">
    <property type="term" value="F:1-acylglycerol-3-phosphate O-acyltransferase activity"/>
    <property type="evidence" value="ECO:0007669"/>
    <property type="project" value="TreeGrafter"/>
</dbReference>
<keyword evidence="2" id="KW-0012">Acyltransferase</keyword>
<keyword evidence="1" id="KW-0808">Transferase</keyword>
<dbReference type="Pfam" id="PF01553">
    <property type="entry name" value="Acyltransferase"/>
    <property type="match status" value="1"/>
</dbReference>
<feature type="region of interest" description="Disordered" evidence="3">
    <location>
        <begin position="1"/>
        <end position="22"/>
    </location>
</feature>
<gene>
    <name evidence="5" type="ORF">UFOPK3773_01050</name>
</gene>
<accession>A0A6J7JM37</accession>
<dbReference type="PANTHER" id="PTHR10434">
    <property type="entry name" value="1-ACYL-SN-GLYCEROL-3-PHOSPHATE ACYLTRANSFERASE"/>
    <property type="match status" value="1"/>
</dbReference>
<sequence length="336" mass="36490">MPVDPHWRAPLDGARHRHMREREGPAIRRLPLPQMTGLADSSGFMVRLAGLTRTLLKIAPDSPVWVSVAPAEYRRPMGDFTYRRIVSAAKGMFAALGVKVSHTGSEHIPAEGGAVLAINHIGYLDFVFAGIPVDARGHRLVRFMAKEETFTHRVSGPLMRSMQHIPVDRAAGTAAFRAAVAALKAGELVGVFPEATMSRSIEIKEIKSGAVRMARAAKVPLIPMVVFGTQRLITYGHRDLSRGTAVFITVGEPIPTSGDPEEVALVLRARLQELLDDTIARYPQRPSSPDDGWWMPQRLGGTAPTLEEAAVLEAELVATRAARKAAKLAEQGDQPA</sequence>
<dbReference type="InterPro" id="IPR002123">
    <property type="entry name" value="Plipid/glycerol_acylTrfase"/>
</dbReference>
<reference evidence="5" key="1">
    <citation type="submission" date="2020-05" db="EMBL/GenBank/DDBJ databases">
        <authorList>
            <person name="Chiriac C."/>
            <person name="Salcher M."/>
            <person name="Ghai R."/>
            <person name="Kavagutti S V."/>
        </authorList>
    </citation>
    <scope>NUCLEOTIDE SEQUENCE</scope>
</reference>
<feature type="domain" description="Phospholipid/glycerol acyltransferase" evidence="4">
    <location>
        <begin position="114"/>
        <end position="229"/>
    </location>
</feature>
<evidence type="ECO:0000259" key="4">
    <source>
        <dbReference type="SMART" id="SM00563"/>
    </source>
</evidence>
<dbReference type="GO" id="GO:0006654">
    <property type="term" value="P:phosphatidic acid biosynthetic process"/>
    <property type="evidence" value="ECO:0007669"/>
    <property type="project" value="TreeGrafter"/>
</dbReference>